<dbReference type="OrthoDB" id="439584at2759"/>
<evidence type="ECO:0000313" key="1">
    <source>
        <dbReference type="EMBL" id="CAE7624647.1"/>
    </source>
</evidence>
<dbReference type="AlphaFoldDB" id="A0A812VDG7"/>
<dbReference type="Proteomes" id="UP000649617">
    <property type="component" value="Unassembled WGS sequence"/>
</dbReference>
<sequence length="98" mass="10283">YLSSTGYTTTLHGRYLVTNANAGSSEVFTVIRDPSAVPRQLRGILPRAPLGWSHILSGTVTELTCDAWSKTEADGRYATAGAISAVDGRVTALENSGG</sequence>
<organism evidence="1 2">
    <name type="scientific">Symbiodinium pilosum</name>
    <name type="common">Dinoflagellate</name>
    <dbReference type="NCBI Taxonomy" id="2952"/>
    <lineage>
        <taxon>Eukaryota</taxon>
        <taxon>Sar</taxon>
        <taxon>Alveolata</taxon>
        <taxon>Dinophyceae</taxon>
        <taxon>Suessiales</taxon>
        <taxon>Symbiodiniaceae</taxon>
        <taxon>Symbiodinium</taxon>
    </lineage>
</organism>
<evidence type="ECO:0000313" key="2">
    <source>
        <dbReference type="Proteomes" id="UP000649617"/>
    </source>
</evidence>
<feature type="non-terminal residue" evidence="1">
    <location>
        <position position="98"/>
    </location>
</feature>
<comment type="caution">
    <text evidence="1">The sequence shown here is derived from an EMBL/GenBank/DDBJ whole genome shotgun (WGS) entry which is preliminary data.</text>
</comment>
<protein>
    <submittedName>
        <fullName evidence="1">Uncharacterized protein</fullName>
    </submittedName>
</protein>
<reference evidence="1" key="1">
    <citation type="submission" date="2021-02" db="EMBL/GenBank/DDBJ databases">
        <authorList>
            <person name="Dougan E. K."/>
            <person name="Rhodes N."/>
            <person name="Thang M."/>
            <person name="Chan C."/>
        </authorList>
    </citation>
    <scope>NUCLEOTIDE SEQUENCE</scope>
</reference>
<proteinExistence type="predicted"/>
<keyword evidence="2" id="KW-1185">Reference proteome</keyword>
<dbReference type="EMBL" id="CAJNIZ010042450">
    <property type="protein sequence ID" value="CAE7624647.1"/>
    <property type="molecule type" value="Genomic_DNA"/>
</dbReference>
<accession>A0A812VDG7</accession>
<feature type="non-terminal residue" evidence="1">
    <location>
        <position position="1"/>
    </location>
</feature>
<name>A0A812VDG7_SYMPI</name>
<gene>
    <name evidence="1" type="ORF">SPIL2461_LOCUS16351</name>
</gene>